<feature type="binding site" evidence="8">
    <location>
        <begin position="182"/>
        <end position="189"/>
    </location>
    <ligand>
        <name>ATP</name>
        <dbReference type="ChEBI" id="CHEBI:30616"/>
    </ligand>
</feature>
<comment type="similarity">
    <text evidence="1 8">Belongs to the TRAFAC class myosin-kinesin ATPase superfamily. Myosin family.</text>
</comment>
<dbReference type="FunFam" id="3.40.850.10:FF:000101">
    <property type="entry name" value="Slow myosin heavy chain 2"/>
    <property type="match status" value="1"/>
</dbReference>
<dbReference type="eggNOG" id="KOG0161">
    <property type="taxonomic scope" value="Eukaryota"/>
</dbReference>
<feature type="coiled-coil region" evidence="9">
    <location>
        <begin position="830"/>
        <end position="990"/>
    </location>
</feature>
<keyword evidence="7 8" id="KW-0009">Actin-binding</keyword>
<dbReference type="RefSeq" id="XP_003681813.1">
    <property type="nucleotide sequence ID" value="XM_003681765.1"/>
</dbReference>
<dbReference type="EMBL" id="HE616746">
    <property type="protein sequence ID" value="CCE92602.1"/>
    <property type="molecule type" value="Genomic_DNA"/>
</dbReference>
<gene>
    <name evidence="11" type="primary">TDEL0E03590</name>
    <name evidence="11" type="ORF">TDEL_0E03590</name>
</gene>
<feature type="coiled-coil region" evidence="9">
    <location>
        <begin position="1406"/>
        <end position="1565"/>
    </location>
</feature>
<dbReference type="GO" id="GO:0007015">
    <property type="term" value="P:actin filament organization"/>
    <property type="evidence" value="ECO:0007669"/>
    <property type="project" value="TreeGrafter"/>
</dbReference>
<dbReference type="Gene3D" id="1.10.10.820">
    <property type="match status" value="1"/>
</dbReference>
<proteinExistence type="inferred from homology"/>
<name>G8ZVF8_TORDE</name>
<dbReference type="KEGG" id="tdl:TDEL_0E03590"/>
<evidence type="ECO:0000256" key="2">
    <source>
        <dbReference type="ARBA" id="ARBA00022741"/>
    </source>
</evidence>
<dbReference type="OrthoDB" id="6108017at2759"/>
<keyword evidence="4 9" id="KW-0175">Coiled coil</keyword>
<dbReference type="GO" id="GO:0000131">
    <property type="term" value="C:incipient cellular bud site"/>
    <property type="evidence" value="ECO:0007669"/>
    <property type="project" value="EnsemblFungi"/>
</dbReference>
<protein>
    <recommendedName>
        <fullName evidence="10">Myosin motor domain-containing protein</fullName>
    </recommendedName>
</protein>
<dbReference type="GO" id="GO:0032033">
    <property type="term" value="F:myosin II light chain binding"/>
    <property type="evidence" value="ECO:0007669"/>
    <property type="project" value="EnsemblFungi"/>
</dbReference>
<dbReference type="SUPFAM" id="SSF52540">
    <property type="entry name" value="P-loop containing nucleoside triphosphate hydrolases"/>
    <property type="match status" value="1"/>
</dbReference>
<evidence type="ECO:0000256" key="1">
    <source>
        <dbReference type="ARBA" id="ARBA00008314"/>
    </source>
</evidence>
<dbReference type="GeneID" id="11504003"/>
<evidence type="ECO:0000256" key="9">
    <source>
        <dbReference type="SAM" id="Coils"/>
    </source>
</evidence>
<dbReference type="Gene3D" id="1.20.120.720">
    <property type="entry name" value="Myosin VI head, motor domain, U50 subdomain"/>
    <property type="match status" value="1"/>
</dbReference>
<dbReference type="InterPro" id="IPR036961">
    <property type="entry name" value="Kinesin_motor_dom_sf"/>
</dbReference>
<evidence type="ECO:0000313" key="12">
    <source>
        <dbReference type="Proteomes" id="UP000005627"/>
    </source>
</evidence>
<feature type="coiled-coil region" evidence="9">
    <location>
        <begin position="1107"/>
        <end position="1165"/>
    </location>
</feature>
<dbReference type="PROSITE" id="PS50096">
    <property type="entry name" value="IQ"/>
    <property type="match status" value="1"/>
</dbReference>
<evidence type="ECO:0000313" key="11">
    <source>
        <dbReference type="EMBL" id="CCE92602.1"/>
    </source>
</evidence>
<dbReference type="InterPro" id="IPR027417">
    <property type="entry name" value="P-loop_NTPase"/>
</dbReference>
<dbReference type="Gene3D" id="1.20.5.4820">
    <property type="match status" value="1"/>
</dbReference>
<dbReference type="Proteomes" id="UP000005627">
    <property type="component" value="Chromosome 5"/>
</dbReference>
<evidence type="ECO:0000256" key="4">
    <source>
        <dbReference type="ARBA" id="ARBA00023054"/>
    </source>
</evidence>
<dbReference type="Gene3D" id="1.20.58.530">
    <property type="match status" value="1"/>
</dbReference>
<dbReference type="GO" id="GO:0051015">
    <property type="term" value="F:actin filament binding"/>
    <property type="evidence" value="ECO:0007669"/>
    <property type="project" value="TreeGrafter"/>
</dbReference>
<evidence type="ECO:0000259" key="10">
    <source>
        <dbReference type="PROSITE" id="PS51456"/>
    </source>
</evidence>
<dbReference type="GO" id="GO:0016460">
    <property type="term" value="C:myosin II complex"/>
    <property type="evidence" value="ECO:0007669"/>
    <property type="project" value="EnsemblFungi"/>
</dbReference>
<feature type="coiled-coil region" evidence="9">
    <location>
        <begin position="1779"/>
        <end position="1869"/>
    </location>
</feature>
<dbReference type="FunFam" id="1.10.10.820:FF:000001">
    <property type="entry name" value="Myosin heavy chain"/>
    <property type="match status" value="1"/>
</dbReference>
<feature type="region of interest" description="Actin-binding" evidence="8">
    <location>
        <begin position="639"/>
        <end position="661"/>
    </location>
</feature>
<dbReference type="GO" id="GO:0000920">
    <property type="term" value="P:septum digestion after cytokinesis"/>
    <property type="evidence" value="ECO:0007669"/>
    <property type="project" value="EnsemblFungi"/>
</dbReference>
<feature type="coiled-coil region" evidence="9">
    <location>
        <begin position="1197"/>
        <end position="1231"/>
    </location>
</feature>
<dbReference type="CDD" id="cd01377">
    <property type="entry name" value="MYSc_class_II"/>
    <property type="match status" value="1"/>
</dbReference>
<dbReference type="Pfam" id="PF00063">
    <property type="entry name" value="Myosin_head"/>
    <property type="match status" value="1"/>
</dbReference>
<dbReference type="GO" id="GO:1902404">
    <property type="term" value="P:mitotic actomyosin contractile ring contraction"/>
    <property type="evidence" value="ECO:0007669"/>
    <property type="project" value="EnsemblFungi"/>
</dbReference>
<dbReference type="GO" id="GO:0016020">
    <property type="term" value="C:membrane"/>
    <property type="evidence" value="ECO:0007669"/>
    <property type="project" value="TreeGrafter"/>
</dbReference>
<keyword evidence="12" id="KW-1185">Reference proteome</keyword>
<dbReference type="PRINTS" id="PR00193">
    <property type="entry name" value="MYOSINHEAVY"/>
</dbReference>
<dbReference type="GO" id="GO:0000142">
    <property type="term" value="C:cellular bud neck contractile ring"/>
    <property type="evidence" value="ECO:0007669"/>
    <property type="project" value="EnsemblFungi"/>
</dbReference>
<feature type="coiled-coil region" evidence="9">
    <location>
        <begin position="1619"/>
        <end position="1667"/>
    </location>
</feature>
<sequence length="1882" mass="217985">MGGDPGGYTFINHFVDQIGRSMTGQDHGTPVWVPDTVQVFVRGTLLDTKIVKDRSNRDKQVGVVRLLESNEIHEYEIVDVSPENPAAFDKVDDMSELTHLNEPSVLYNLENRYREDLIYTYSGLFLVAINPYCNVRIYTQEYINLYHGSPKEDNKPHIFGIAEEAYQRLLSDKQDQSILVTGESGAGKTQNTKRILQYLASITSEDKLVSSGAESFELKILQSNPILESFGNSQTVRNNNSSRFGKFIKIEFDERGKINGAHIEWYLLEKSRVVHQTSLERNYHIFYQLLSGLTSQDLRKLELDSRSIASYNYLNNSNASIPGVDDSLNFQELLSAFKIVGFSQDEIFDIFKVISIILHIGNVEFVSERSEQASIKNDISKLCKLLGVTEDELKTAILKPKSKAGKEWVSQSKNATQARFILNSLSRSLYEKLFAHIVARINQSLDHGSMTANYIGLLDIAGFEIFKSNSFEQLCINYTNEKLQQFFNHYMFVLEQSEYLKENIQWDYIDYGKDLQSTINLIEQRGPSTGVLPLLDEESILPKSTDESFNSKLISTWDQKSTKFKRSKKPFCFILTHYAGDVEYNIDGWLSKNKDVLSDNLLSVLTSSSNQLVQSFFDDSQRKRGGAFRTTSSRHREQLVSLLDQLSSTQPHFARCIIPNNEKKSKTFDRRLILDQLRCNGVLEGIRIAREGYPNRIFFKEFFQRYKLLSDGFGFSSNSKKNTEFLLSSLRLDPSLYKVGSTKLFLKAGVLAELEAKKEKILAKISEKLNANIRGHQIRIDINRQLSKLRAARALGHTFRIFNRLMEDPWYNLYLKIKPLLSSSHDITKTKKIAEQVKALESKLLAAEDERDQFKLEKMQVAKDLEELRSLLATETNKLDQQIRSIEEAKSRHLFLEKQLEEAVSLRKKIEEEKIEAQKQHEKALSEVSQIRQLSTQEEERLKSLQDEKTGLIAKIKELEGIIIVRDQAIADLKRAKDDIAKDIASLKKVETFKNDEIKSLKSKLLTSEKDLDVKLVTLEKNCTAAMGRLQNLIAENNDLRQQISTSEKEKQAVGRDLKARERDLQRFKDKITSHQDEMSTISTQRDNTVAEHAKVLGELKESRAYASTLKTKIQEMERVHENFRKESEAREAQEKKSNDDSLAIKELERRLAEEISLNRYLNQKVSTHINDHRTLRDMGDNFELSETKKLDLATYYKDLKIKFEELKRKLDEEIEQKKDLSSRLRFTETRLASSCFDSQIAHSQVKKLRKIIQEANLSVNLDAELSKLKPLEVNTEKLVLEVDHLKRQLELEIKSRCDAENVAAALHNKFNQIQRSDSSHDIYRLKYEASEERAKSLETKLRSLPLRDRTNITGDIFTNRESVSKYADEIRFHKLENYKLQEILVDAKKKIASLGHEIKQSATKDILLTEQIERLQKDLDSTERQNELLVANIKQQKQQYENCLNDLHVNETRSREYMHNLKEAENDVKSMAEVIEKLKLQVKQKDKQIWQGDTERNDLDMQLQETILELKKVQEINKMLNEDLRHLKERLSREEDNSQYIEEIEELKSQVNSYMKKESELKKEISTIKYDLQVSSNDSEAKITDLLSQVNHYEKLVGTLGNERDLADAAEKDLGKQLESANAEIKSMRITLDTVSREKSNLEQDLEHLRGEYQNSIRDLEKSLNEKYDISNKVKCLEETLALQNDQNLRNESLVKQLHNDVDTLKKYLKEEKQKSINLYEENQSLNSSNSQLTNKIESLKAQLADSSEKDAWLTRIHELENMVSQESELKYEEMKKLKNVDRIIEELRQKNASQTRELETANEDKRKFDEEILHYNEQISTMERHISQQEMSLKKTVRDNTNMEERMEQLERESQFWKQRYESLASGRSNAKTHDEGVLI</sequence>
<evidence type="ECO:0000256" key="5">
    <source>
        <dbReference type="ARBA" id="ARBA00023123"/>
    </source>
</evidence>
<evidence type="ECO:0000256" key="7">
    <source>
        <dbReference type="ARBA" id="ARBA00023203"/>
    </source>
</evidence>
<dbReference type="SMART" id="SM00242">
    <property type="entry name" value="MYSc"/>
    <property type="match status" value="1"/>
</dbReference>
<feature type="domain" description="Myosin motor" evidence="10">
    <location>
        <begin position="89"/>
        <end position="759"/>
    </location>
</feature>
<keyword evidence="3 8" id="KW-0067">ATP-binding</keyword>
<dbReference type="PANTHER" id="PTHR13140:SF857">
    <property type="entry name" value="MYOSIN-11"/>
    <property type="match status" value="1"/>
</dbReference>
<reference evidence="11 12" key="1">
    <citation type="journal article" date="2011" name="Proc. Natl. Acad. Sci. U.S.A.">
        <title>Evolutionary erosion of yeast sex chromosomes by mating-type switching accidents.</title>
        <authorList>
            <person name="Gordon J.L."/>
            <person name="Armisen D."/>
            <person name="Proux-Wera E."/>
            <person name="Oheigeartaigh S.S."/>
            <person name="Byrne K.P."/>
            <person name="Wolfe K.H."/>
        </authorList>
    </citation>
    <scope>NUCLEOTIDE SEQUENCE [LARGE SCALE GENOMIC DNA]</scope>
    <source>
        <strain evidence="12">ATCC 10662 / CBS 1146 / NBRC 0425 / NCYC 2629 / NRRL Y-866</strain>
    </source>
</reference>
<dbReference type="FunCoup" id="G8ZVF8">
    <property type="interactions" value="443"/>
</dbReference>
<dbReference type="GO" id="GO:1903475">
    <property type="term" value="P:mitotic actomyosin contractile ring assembly"/>
    <property type="evidence" value="ECO:0007669"/>
    <property type="project" value="EnsemblFungi"/>
</dbReference>
<dbReference type="PANTHER" id="PTHR13140">
    <property type="entry name" value="MYOSIN"/>
    <property type="match status" value="1"/>
</dbReference>
<dbReference type="InParanoid" id="G8ZVF8"/>
<keyword evidence="5 8" id="KW-0518">Myosin</keyword>
<feature type="coiled-coil region" evidence="9">
    <location>
        <begin position="1696"/>
        <end position="1751"/>
    </location>
</feature>
<evidence type="ECO:0000256" key="6">
    <source>
        <dbReference type="ARBA" id="ARBA00023175"/>
    </source>
</evidence>
<organism evidence="11 12">
    <name type="scientific">Torulaspora delbrueckii</name>
    <name type="common">Yeast</name>
    <name type="synonym">Candida colliculosa</name>
    <dbReference type="NCBI Taxonomy" id="4950"/>
    <lineage>
        <taxon>Eukaryota</taxon>
        <taxon>Fungi</taxon>
        <taxon>Dikarya</taxon>
        <taxon>Ascomycota</taxon>
        <taxon>Saccharomycotina</taxon>
        <taxon>Saccharomycetes</taxon>
        <taxon>Saccharomycetales</taxon>
        <taxon>Saccharomycetaceae</taxon>
        <taxon>Torulaspora</taxon>
    </lineage>
</organism>
<keyword evidence="6 8" id="KW-0505">Motor protein</keyword>
<dbReference type="GO" id="GO:1904498">
    <property type="term" value="P:protein localization to mitotic actomyosin contractile ring"/>
    <property type="evidence" value="ECO:0007669"/>
    <property type="project" value="EnsemblFungi"/>
</dbReference>
<evidence type="ECO:0000256" key="3">
    <source>
        <dbReference type="ARBA" id="ARBA00022840"/>
    </source>
</evidence>
<dbReference type="InterPro" id="IPR001609">
    <property type="entry name" value="Myosin_head_motor_dom-like"/>
</dbReference>
<dbReference type="GO" id="GO:0000146">
    <property type="term" value="F:microfilament motor activity"/>
    <property type="evidence" value="ECO:0007669"/>
    <property type="project" value="TreeGrafter"/>
</dbReference>
<dbReference type="Gene3D" id="3.40.850.10">
    <property type="entry name" value="Kinesin motor domain"/>
    <property type="match status" value="1"/>
</dbReference>
<dbReference type="GO" id="GO:0031671">
    <property type="term" value="P:primary cell septum biogenesis"/>
    <property type="evidence" value="ECO:0007669"/>
    <property type="project" value="EnsemblFungi"/>
</dbReference>
<accession>G8ZVF8</accession>
<evidence type="ECO:0000256" key="8">
    <source>
        <dbReference type="PROSITE-ProRule" id="PRU00782"/>
    </source>
</evidence>
<dbReference type="HOGENOM" id="CLU_000192_5_3_1"/>
<feature type="coiled-coil region" evidence="9">
    <location>
        <begin position="1016"/>
        <end position="1078"/>
    </location>
</feature>
<dbReference type="GO" id="GO:0005524">
    <property type="term" value="F:ATP binding"/>
    <property type="evidence" value="ECO:0007669"/>
    <property type="project" value="UniProtKB-UniRule"/>
</dbReference>
<dbReference type="STRING" id="1076872.G8ZVF8"/>
<dbReference type="PROSITE" id="PS51456">
    <property type="entry name" value="MYOSIN_MOTOR"/>
    <property type="match status" value="1"/>
</dbReference>
<keyword evidence="2 8" id="KW-0547">Nucleotide-binding</keyword>